<dbReference type="InterPro" id="IPR034300">
    <property type="entry name" value="PNTB-like"/>
</dbReference>
<feature type="transmembrane region" description="Helical" evidence="10">
    <location>
        <begin position="87"/>
        <end position="107"/>
    </location>
</feature>
<keyword evidence="3 10" id="KW-0812">Transmembrane</keyword>
<evidence type="ECO:0000256" key="8">
    <source>
        <dbReference type="ARBA" id="ARBA00023136"/>
    </source>
</evidence>
<evidence type="ECO:0000256" key="3">
    <source>
        <dbReference type="ARBA" id="ARBA00022692"/>
    </source>
</evidence>
<feature type="transmembrane region" description="Helical" evidence="10">
    <location>
        <begin position="36"/>
        <end position="54"/>
    </location>
</feature>
<feature type="transmembrane region" description="Helical" evidence="10">
    <location>
        <begin position="119"/>
        <end position="138"/>
    </location>
</feature>
<feature type="transmembrane region" description="Helical" evidence="10">
    <location>
        <begin position="158"/>
        <end position="178"/>
    </location>
</feature>
<dbReference type="PANTHER" id="PTHR44758">
    <property type="entry name" value="NAD(P) TRANSHYDROGENASE SUBUNIT BETA"/>
    <property type="match status" value="1"/>
</dbReference>
<evidence type="ECO:0000256" key="10">
    <source>
        <dbReference type="SAM" id="Phobius"/>
    </source>
</evidence>
<keyword evidence="6 10" id="KW-1133">Transmembrane helix</keyword>
<feature type="transmembrane region" description="Helical" evidence="10">
    <location>
        <begin position="238"/>
        <end position="256"/>
    </location>
</feature>
<evidence type="ECO:0000256" key="9">
    <source>
        <dbReference type="ARBA" id="ARBA00048202"/>
    </source>
</evidence>
<name>A0A0B7ML02_9FIRM</name>
<keyword evidence="8 10" id="KW-0472">Membrane</keyword>
<dbReference type="Pfam" id="PF02233">
    <property type="entry name" value="PNTB"/>
    <property type="match status" value="1"/>
</dbReference>
<dbReference type="GO" id="GO:0016491">
    <property type="term" value="F:oxidoreductase activity"/>
    <property type="evidence" value="ECO:0007669"/>
    <property type="project" value="UniProtKB-KW"/>
</dbReference>
<feature type="transmembrane region" description="Helical" evidence="10">
    <location>
        <begin position="184"/>
        <end position="203"/>
    </location>
</feature>
<reference evidence="13" key="1">
    <citation type="submission" date="2015-01" db="EMBL/GenBank/DDBJ databases">
        <authorList>
            <person name="Manzoor Shahid"/>
            <person name="Zubair Saima"/>
        </authorList>
    </citation>
    <scope>NUCLEOTIDE SEQUENCE [LARGE SCALE GENOMIC DNA]</scope>
    <source>
        <strain evidence="13">Sp3</strain>
    </source>
</reference>
<keyword evidence="4" id="KW-0521">NADP</keyword>
<protein>
    <recommendedName>
        <fullName evidence="2">proton-translocating NAD(P)(+) transhydrogenase</fullName>
        <ecNumber evidence="2">7.1.1.1</ecNumber>
    </recommendedName>
</protein>
<evidence type="ECO:0000256" key="4">
    <source>
        <dbReference type="ARBA" id="ARBA00022857"/>
    </source>
</evidence>
<dbReference type="EMBL" id="CDRZ01000212">
    <property type="protein sequence ID" value="CEO88868.1"/>
    <property type="molecule type" value="Genomic_DNA"/>
</dbReference>
<feature type="transmembrane region" description="Helical" evidence="10">
    <location>
        <begin position="6"/>
        <end position="24"/>
    </location>
</feature>
<evidence type="ECO:0000259" key="11">
    <source>
        <dbReference type="Pfam" id="PF02233"/>
    </source>
</evidence>
<keyword evidence="7" id="KW-0520">NAD</keyword>
<feature type="transmembrane region" description="Helical" evidence="10">
    <location>
        <begin position="60"/>
        <end position="80"/>
    </location>
</feature>
<evidence type="ECO:0000256" key="6">
    <source>
        <dbReference type="ARBA" id="ARBA00022989"/>
    </source>
</evidence>
<dbReference type="Gene3D" id="3.40.50.1220">
    <property type="entry name" value="TPP-binding domain"/>
    <property type="match status" value="1"/>
</dbReference>
<dbReference type="Proteomes" id="UP000046155">
    <property type="component" value="Unassembled WGS sequence"/>
</dbReference>
<gene>
    <name evidence="12" type="ORF">SSCH_290013</name>
</gene>
<evidence type="ECO:0000256" key="2">
    <source>
        <dbReference type="ARBA" id="ARBA00012943"/>
    </source>
</evidence>
<dbReference type="AlphaFoldDB" id="A0A0B7ML02"/>
<dbReference type="EC" id="7.1.1.1" evidence="2"/>
<feature type="domain" description="NADP transhydrogenase beta-like" evidence="11">
    <location>
        <begin position="7"/>
        <end position="470"/>
    </location>
</feature>
<evidence type="ECO:0000256" key="7">
    <source>
        <dbReference type="ARBA" id="ARBA00023027"/>
    </source>
</evidence>
<keyword evidence="5" id="KW-1278">Translocase</keyword>
<dbReference type="SUPFAM" id="SSF52467">
    <property type="entry name" value="DHS-like NAD/FAD-binding domain"/>
    <property type="match status" value="1"/>
</dbReference>
<accession>A0A0B7ML02</accession>
<evidence type="ECO:0000256" key="5">
    <source>
        <dbReference type="ARBA" id="ARBA00022967"/>
    </source>
</evidence>
<evidence type="ECO:0000313" key="13">
    <source>
        <dbReference type="Proteomes" id="UP000046155"/>
    </source>
</evidence>
<dbReference type="GO" id="GO:0008750">
    <property type="term" value="F:proton-translocating NAD(P)+ transhydrogenase activity"/>
    <property type="evidence" value="ECO:0007669"/>
    <property type="project" value="UniProtKB-EC"/>
</dbReference>
<dbReference type="InterPro" id="IPR029035">
    <property type="entry name" value="DHS-like_NAD/FAD-binding_dom"/>
</dbReference>
<evidence type="ECO:0000313" key="12">
    <source>
        <dbReference type="EMBL" id="CEO88868.1"/>
    </source>
</evidence>
<comment type="subcellular location">
    <subcellularLocation>
        <location evidence="1">Membrane</location>
        <topology evidence="1">Multi-pass membrane protein</topology>
    </subcellularLocation>
</comment>
<comment type="catalytic activity">
    <reaction evidence="9">
        <text>NAD(+) + NADPH + H(+)(in) = NADH + NADP(+) + H(+)(out)</text>
        <dbReference type="Rhea" id="RHEA:47992"/>
        <dbReference type="ChEBI" id="CHEBI:15378"/>
        <dbReference type="ChEBI" id="CHEBI:57540"/>
        <dbReference type="ChEBI" id="CHEBI:57783"/>
        <dbReference type="ChEBI" id="CHEBI:57945"/>
        <dbReference type="ChEBI" id="CHEBI:58349"/>
        <dbReference type="EC" id="7.1.1.1"/>
    </reaction>
</comment>
<dbReference type="OrthoDB" id="9763786at2"/>
<keyword evidence="12" id="KW-0560">Oxidoreductase</keyword>
<organism evidence="12 13">
    <name type="scientific">Syntrophaceticus schinkii</name>
    <dbReference type="NCBI Taxonomy" id="499207"/>
    <lineage>
        <taxon>Bacteria</taxon>
        <taxon>Bacillati</taxon>
        <taxon>Bacillota</taxon>
        <taxon>Clostridia</taxon>
        <taxon>Thermoanaerobacterales</taxon>
        <taxon>Thermoanaerobacterales Family III. Incertae Sedis</taxon>
        <taxon>Syntrophaceticus</taxon>
    </lineage>
</organism>
<evidence type="ECO:0000256" key="1">
    <source>
        <dbReference type="ARBA" id="ARBA00004141"/>
    </source>
</evidence>
<proteinExistence type="predicted"/>
<dbReference type="GO" id="GO:0016020">
    <property type="term" value="C:membrane"/>
    <property type="evidence" value="ECO:0007669"/>
    <property type="project" value="UniProtKB-SubCell"/>
</dbReference>
<sequence>MQTSVYQILCLVLAVLILYGIKLMSSPQTAPRGNQLGALGMFSAILLVLFYNGILDQTLLWAAILLGGIIGYFLAVRVTMIQMPQMVALLNGLGGGASALVALVVIFETFTQMGLFSRFTGQLALVVGGVTLSGSLIAAAKLDRRISQQPVILKGHSLLNAAALAVLACLVAVGTIIYSPSLAAYNAVAVTLISLAFGVFFAIRVGGADMPITISLLNSCSGLAGSICGLTIADPLLVSIGAIVGASGIILTGIMCRNMNRPLLEVLNGSAVLIINCDDELCAESPQEEKQLGKHMQAESLCEEQRSQSAVDILKQAKKVIIVPGYGMALAQAQWQVRNLLDVLEAQGKSVQFAIHPVAGRMPGHMNVLLAEVDIPYDQLQEMDDVNPEFKDTDVAVVIGACDVVNPAAITAEGTPIYGMPILRVDEARQVVVCNIDTKPGYSGVENPLYNQSSVHLLLGNAAETLEQLIDGLKS</sequence>
<keyword evidence="13" id="KW-1185">Reference proteome</keyword>
<dbReference type="PANTHER" id="PTHR44758:SF1">
    <property type="entry name" value="NAD(P) TRANSHYDROGENASE SUBUNIT BETA"/>
    <property type="match status" value="1"/>
</dbReference>